<protein>
    <submittedName>
        <fullName evidence="2">Uncharacterized protein</fullName>
    </submittedName>
</protein>
<dbReference type="Proteomes" id="UP000324870">
    <property type="component" value="Unassembled WGS sequence"/>
</dbReference>
<dbReference type="EMBL" id="JAWDES010000005">
    <property type="protein sequence ID" value="MDU0261177.1"/>
    <property type="molecule type" value="Genomic_DNA"/>
</dbReference>
<comment type="caution">
    <text evidence="2">The sequence shown here is derived from an EMBL/GenBank/DDBJ whole genome shotgun (WGS) entry which is preliminary data.</text>
</comment>
<accession>A0AAE4LPL0</accession>
<organism evidence="2 4">
    <name type="scientific">Alistipes finegoldii</name>
    <dbReference type="NCBI Taxonomy" id="214856"/>
    <lineage>
        <taxon>Bacteria</taxon>
        <taxon>Pseudomonadati</taxon>
        <taxon>Bacteroidota</taxon>
        <taxon>Bacteroidia</taxon>
        <taxon>Bacteroidales</taxon>
        <taxon>Rikenellaceae</taxon>
        <taxon>Alistipes</taxon>
    </lineage>
</organism>
<dbReference type="EMBL" id="VVND01000002">
    <property type="protein sequence ID" value="KAA3160517.1"/>
    <property type="molecule type" value="Genomic_DNA"/>
</dbReference>
<name>A0AAE4LPL0_9BACT</name>
<reference evidence="2" key="2">
    <citation type="submission" date="2023-10" db="EMBL/GenBank/DDBJ databases">
        <title>Genome Sequence of the Bacteria from From Gut Wall in Crohn's Disease.</title>
        <authorList>
            <person name="Rodriguez-Palacios A."/>
        </authorList>
    </citation>
    <scope>NUCLEOTIDE SEQUENCE</scope>
    <source>
        <strain evidence="2">CavFT-hAR58</strain>
    </source>
</reference>
<sequence>MARTVSGAGAASAWADLNGVWDAERTGCVFAEGNGYYPAAGYINIMSASGSGGGAEAGTSGYCWSASSAGKNGYALTYSVSAIKTEAEPSKTWACPVRCVKDVK</sequence>
<dbReference type="RefSeq" id="WP_014775132.1">
    <property type="nucleotide sequence ID" value="NZ_BAAFKU010000006.1"/>
</dbReference>
<dbReference type="AlphaFoldDB" id="A0AAE4LPL0"/>
<evidence type="ECO:0000313" key="3">
    <source>
        <dbReference type="Proteomes" id="UP000324870"/>
    </source>
</evidence>
<reference evidence="1 3" key="1">
    <citation type="journal article" date="2019" name="Nat. Med.">
        <title>A library of human gut bacterial isolates paired with longitudinal multiomics data enables mechanistic microbiome research.</title>
        <authorList>
            <person name="Poyet M."/>
            <person name="Groussin M."/>
            <person name="Gibbons S.M."/>
            <person name="Avila-Pacheco J."/>
            <person name="Jiang X."/>
            <person name="Kearney S.M."/>
            <person name="Perrotta A.R."/>
            <person name="Berdy B."/>
            <person name="Zhao S."/>
            <person name="Lieberman T.D."/>
            <person name="Swanson P.K."/>
            <person name="Smith M."/>
            <person name="Roesemann S."/>
            <person name="Alexander J.E."/>
            <person name="Rich S.A."/>
            <person name="Livny J."/>
            <person name="Vlamakis H."/>
            <person name="Clish C."/>
            <person name="Bullock K."/>
            <person name="Deik A."/>
            <person name="Scott J."/>
            <person name="Pierce K.A."/>
            <person name="Xavier R.J."/>
            <person name="Alm E.J."/>
        </authorList>
    </citation>
    <scope>NUCLEOTIDE SEQUENCE [LARGE SCALE GENOMIC DNA]</scope>
    <source>
        <strain evidence="1 3">BIOML-A1</strain>
    </source>
</reference>
<keyword evidence="3" id="KW-1185">Reference proteome</keyword>
<dbReference type="Proteomes" id="UP001181347">
    <property type="component" value="Unassembled WGS sequence"/>
</dbReference>
<gene>
    <name evidence="1" type="ORF">F2A26_01915</name>
    <name evidence="2" type="ORF">RVH17_13860</name>
</gene>
<evidence type="ECO:0000313" key="1">
    <source>
        <dbReference type="EMBL" id="KAA3160517.1"/>
    </source>
</evidence>
<proteinExistence type="predicted"/>
<evidence type="ECO:0000313" key="4">
    <source>
        <dbReference type="Proteomes" id="UP001181347"/>
    </source>
</evidence>
<evidence type="ECO:0000313" key="2">
    <source>
        <dbReference type="EMBL" id="MDU0261177.1"/>
    </source>
</evidence>